<keyword evidence="2" id="KW-1185">Reference proteome</keyword>
<evidence type="ECO:0000313" key="2">
    <source>
        <dbReference type="Proteomes" id="UP001239169"/>
    </source>
</evidence>
<name>A0ABY8R784_PARBF</name>
<proteinExistence type="predicted"/>
<protein>
    <submittedName>
        <fullName evidence="1">Uncharacterized protein</fullName>
    </submittedName>
</protein>
<reference evidence="1 2" key="1">
    <citation type="submission" date="2023-04" db="EMBL/GenBank/DDBJ databases">
        <title>Bacteria Genome Submission.</title>
        <authorList>
            <person name="Isaac P."/>
        </authorList>
    </citation>
    <scope>NUCLEOTIDE SEQUENCE [LARGE SCALE GENOMIC DNA]</scope>
    <source>
        <strain evidence="1 2">SampleS7P1</strain>
    </source>
</reference>
<dbReference type="EMBL" id="CP124685">
    <property type="protein sequence ID" value="WGX77113.1"/>
    <property type="molecule type" value="Genomic_DNA"/>
</dbReference>
<accession>A0ABY8R784</accession>
<sequence length="56" mass="6154">MKLKKIILSLSVISAIGFGSMGVIANANEKLATDNSFSHRYQNRQDCILTDGQQNL</sequence>
<evidence type="ECO:0000313" key="1">
    <source>
        <dbReference type="EMBL" id="WGX77113.1"/>
    </source>
</evidence>
<organism evidence="1 2">
    <name type="scientific">Paraclostridium bifermentans</name>
    <name type="common">Clostridium bifermentans</name>
    <dbReference type="NCBI Taxonomy" id="1490"/>
    <lineage>
        <taxon>Bacteria</taxon>
        <taxon>Bacillati</taxon>
        <taxon>Bacillota</taxon>
        <taxon>Clostridia</taxon>
        <taxon>Peptostreptococcales</taxon>
        <taxon>Peptostreptococcaceae</taxon>
        <taxon>Paraclostridium</taxon>
    </lineage>
</organism>
<dbReference type="Proteomes" id="UP001239169">
    <property type="component" value="Chromosome"/>
</dbReference>
<gene>
    <name evidence="1" type="ORF">QJS64_09140</name>
</gene>